<dbReference type="InterPro" id="IPR021819">
    <property type="entry name" value="Far11/STRP_C"/>
</dbReference>
<dbReference type="InterPro" id="IPR012486">
    <property type="entry name" value="Far11/STRP_N"/>
</dbReference>
<feature type="region of interest" description="Disordered" evidence="1">
    <location>
        <begin position="1"/>
        <end position="38"/>
    </location>
</feature>
<dbReference type="PANTHER" id="PTHR13239:SF4">
    <property type="entry name" value="AT25231P"/>
    <property type="match status" value="1"/>
</dbReference>
<evidence type="ECO:0000313" key="5">
    <source>
        <dbReference type="Proteomes" id="UP000422736"/>
    </source>
</evidence>
<feature type="domain" description="Far11/STRP C-terminal" evidence="3">
    <location>
        <begin position="574"/>
        <end position="932"/>
    </location>
</feature>
<feature type="compositionally biased region" description="Polar residues" evidence="1">
    <location>
        <begin position="25"/>
        <end position="38"/>
    </location>
</feature>
<dbReference type="SMART" id="SM01293">
    <property type="entry name" value="DUF3402"/>
    <property type="match status" value="1"/>
</dbReference>
<feature type="compositionally biased region" description="Basic and acidic residues" evidence="1">
    <location>
        <begin position="162"/>
        <end position="171"/>
    </location>
</feature>
<dbReference type="EMBL" id="CP015059">
    <property type="protein sequence ID" value="QGN17305.1"/>
    <property type="molecule type" value="Genomic_DNA"/>
</dbReference>
<feature type="domain" description="Far11/STRP N-terminal" evidence="2">
    <location>
        <begin position="211"/>
        <end position="483"/>
    </location>
</feature>
<evidence type="ECO:0000313" key="4">
    <source>
        <dbReference type="EMBL" id="QGN17305.1"/>
    </source>
</evidence>
<feature type="compositionally biased region" description="Low complexity" evidence="1">
    <location>
        <begin position="79"/>
        <end position="98"/>
    </location>
</feature>
<dbReference type="InterPro" id="IPR040185">
    <property type="entry name" value="Far11/STRP"/>
</dbReference>
<feature type="compositionally biased region" description="Low complexity" evidence="1">
    <location>
        <begin position="126"/>
        <end position="136"/>
    </location>
</feature>
<dbReference type="Proteomes" id="UP000422736">
    <property type="component" value="Chromosome 6"/>
</dbReference>
<dbReference type="SMART" id="SM01292">
    <property type="entry name" value="N1221"/>
    <property type="match status" value="1"/>
</dbReference>
<reference evidence="4 5" key="1">
    <citation type="submission" date="2016-03" db="EMBL/GenBank/DDBJ databases">
        <title>How can Kluyveromyces marxianus grow so fast - potential evolutionary course in Saccharomyces Complex revealed by comparative genomics.</title>
        <authorList>
            <person name="Mo W."/>
            <person name="Lu W."/>
            <person name="Yang X."/>
            <person name="Qi J."/>
            <person name="Lv H."/>
        </authorList>
    </citation>
    <scope>NUCLEOTIDE SEQUENCE [LARGE SCALE GENOMIC DNA]</scope>
    <source>
        <strain evidence="4 5">FIM1</strain>
    </source>
</reference>
<feature type="compositionally biased region" description="Acidic residues" evidence="1">
    <location>
        <begin position="102"/>
        <end position="125"/>
    </location>
</feature>
<reference evidence="4 5" key="2">
    <citation type="submission" date="2019-11" db="EMBL/GenBank/DDBJ databases">
        <authorList>
            <person name="Lu H."/>
        </authorList>
    </citation>
    <scope>NUCLEOTIDE SEQUENCE [LARGE SCALE GENOMIC DNA]</scope>
    <source>
        <strain evidence="4 5">FIM1</strain>
    </source>
</reference>
<keyword evidence="5" id="KW-1185">Reference proteome</keyword>
<dbReference type="PANTHER" id="PTHR13239">
    <property type="entry name" value="PROTEIN REQUIRED FOR HYPHAL ANASTOMOSIS HAM-2"/>
    <property type="match status" value="1"/>
</dbReference>
<organism evidence="4 5">
    <name type="scientific">Kluyveromyces marxianus</name>
    <name type="common">Yeast</name>
    <name type="synonym">Candida kefyr</name>
    <dbReference type="NCBI Taxonomy" id="4911"/>
    <lineage>
        <taxon>Eukaryota</taxon>
        <taxon>Fungi</taxon>
        <taxon>Dikarya</taxon>
        <taxon>Ascomycota</taxon>
        <taxon>Saccharomycotina</taxon>
        <taxon>Saccharomycetes</taxon>
        <taxon>Saccharomycetales</taxon>
        <taxon>Saccharomycetaceae</taxon>
        <taxon>Kluyveromyces</taxon>
    </lineage>
</organism>
<feature type="region of interest" description="Disordered" evidence="1">
    <location>
        <begin position="72"/>
        <end position="183"/>
    </location>
</feature>
<proteinExistence type="predicted"/>
<sequence>MPDSQRSRSPLLKSLSSKDLRNKSQTRSAFTKQPSSDHQNFSADAALFHELDNLLSKKLHLADSNELHHEINGERHFGDSPNNDIDNNNGNSSNNNSNEPTDLLDDASGSEEEEDSEFANVDEIDGPISPSSSSGSLKDYFHSHEPYNGTGSPKQQYSPKSESTDSDKIITSDDMNNEEDNNLPVDDALKKLLQQKAEEIERGTSSHSFTKPTLDWEISDFYSLYHELSGWFIQKDYGSLKSTMVCFQKSYDTKKFVEEYSYAKNVVKELGAKLEINSMDIRSLLSLAYISFGTFQETSSYFHHLDILRRNNTLLMPISKILLECFKKHADCCRTKNSNLQQYNALLFYSGSILFFMINIGIDQRKKQAKVVENFINSIEEADLMLFLTKYIDHWRWKSRLSMRIRNIIILLHKLILLQFGDESYYDDTKEFVKKHHGIKKKDPNSCNLSVSPLEYIAFREDITSRYPSSNIPKGDCPEIMDNPNSLSQFLEIPRPRSRSTSNQSLGEPQVHISTPAPSPPASPTALNGMKTRKSFQANLSFPTFYPSSGDYDNGVMDELSHKLDIAVDETVLPFSMQEAIEILSKSVHIKLSTKQLWHERELFMIQERGWCNNDSGLQNDPFDYSLIHTQEASTMKRIEKYYADALPLFSSLVYVLLETIETCASNKVHFEKDYTEEEINELQPQLELIRSKEIAMESSCAILFLLLKWFKLSHCLKFEYLCSLIYDSKFIITGVNALYKFTEEYQNKIFNKHLQPTHSFWSECSLFNIQYKDTLEISISGEQNKNLNIRMLNSEVYILRILSKITGKKTQRLKDLPLNISGIFKSLYYVFNLDIYHPILKIVHELAPFKNKRWRADHMDLVSGVFLHEKLSLTENWITGKDITGEINDAYGQEIALRAMLQFYNFYHYKKSMKDCGYDDRTSNSFFSREAELISAPY</sequence>
<gene>
    <name evidence="4" type="primary">FAR11</name>
    <name evidence="4" type="ORF">FIM1_4037</name>
</gene>
<name>A0ABX6F0E5_KLUMA</name>
<evidence type="ECO:0000259" key="3">
    <source>
        <dbReference type="SMART" id="SM01293"/>
    </source>
</evidence>
<evidence type="ECO:0000259" key="2">
    <source>
        <dbReference type="SMART" id="SM01292"/>
    </source>
</evidence>
<feature type="compositionally biased region" description="Polar residues" evidence="1">
    <location>
        <begin position="149"/>
        <end position="160"/>
    </location>
</feature>
<evidence type="ECO:0000256" key="1">
    <source>
        <dbReference type="SAM" id="MobiDB-lite"/>
    </source>
</evidence>
<dbReference type="Pfam" id="PF11882">
    <property type="entry name" value="DUF3402"/>
    <property type="match status" value="2"/>
</dbReference>
<feature type="region of interest" description="Disordered" evidence="1">
    <location>
        <begin position="495"/>
        <end position="529"/>
    </location>
</feature>
<protein>
    <submittedName>
        <fullName evidence="4">Factor arrest protein 11</fullName>
    </submittedName>
</protein>
<dbReference type="Pfam" id="PF07923">
    <property type="entry name" value="N1221"/>
    <property type="match status" value="1"/>
</dbReference>
<accession>A0ABX6F0E5</accession>